<proteinExistence type="predicted"/>
<reference evidence="3" key="1">
    <citation type="submission" date="2019-09" db="EMBL/GenBank/DDBJ databases">
        <title>Antimicrobial potential of Antarctic Bacteria.</title>
        <authorList>
            <person name="Benaud N."/>
            <person name="Edwards R.J."/>
            <person name="Ferrari B.C."/>
        </authorList>
    </citation>
    <scope>NUCLEOTIDE SEQUENCE [LARGE SCALE GENOMIC DNA]</scope>
    <source>
        <strain evidence="3">SPB151</strain>
    </source>
</reference>
<dbReference type="EMBL" id="CP043661">
    <property type="protein sequence ID" value="QNE18390.1"/>
    <property type="molecule type" value="Genomic_DNA"/>
</dbReference>
<dbReference type="RefSeq" id="WP_185447486.1">
    <property type="nucleotide sequence ID" value="NZ_CP043661.1"/>
</dbReference>
<dbReference type="Gene3D" id="3.40.50.1820">
    <property type="entry name" value="alpha/beta hydrolase"/>
    <property type="match status" value="1"/>
</dbReference>
<evidence type="ECO:0000259" key="1">
    <source>
        <dbReference type="Pfam" id="PF00561"/>
    </source>
</evidence>
<dbReference type="PANTHER" id="PTHR43433">
    <property type="entry name" value="HYDROLASE, ALPHA/BETA FOLD FAMILY PROTEIN"/>
    <property type="match status" value="1"/>
</dbReference>
<keyword evidence="2" id="KW-0378">Hydrolase</keyword>
<evidence type="ECO:0000313" key="3">
    <source>
        <dbReference type="Proteomes" id="UP000515563"/>
    </source>
</evidence>
<dbReference type="KEGG" id="kqi:F1D05_11400"/>
<feature type="domain" description="AB hydrolase-1" evidence="1">
    <location>
        <begin position="25"/>
        <end position="160"/>
    </location>
</feature>
<sequence>MTTKTLNQVSVPGATLHYEVTGSGPVLLLISGGATDAAAFDGIVPQLAEQYTVVTYDPRGNSRSPYAGEPADERVDQAAEDGLAILDLVTPYSPAYVFGSSSGAITGMELLVRHPDRVRLLVAHEPPAVELLPDATSSREFFFQVYETYRRDGRVAADRLFLGGIGMDEADELPPLTELPPEFREVMERMDANSDVFFEHKLLPFTTYRPDVAALAELEDKIVPAVGSESSKVLPAEPILALSERLGWSVVAFPGGHAGYTTDPFEFATLLLRVLAGKVAR</sequence>
<dbReference type="Proteomes" id="UP000515563">
    <property type="component" value="Chromosome"/>
</dbReference>
<evidence type="ECO:0000313" key="2">
    <source>
        <dbReference type="EMBL" id="QNE18390.1"/>
    </source>
</evidence>
<protein>
    <submittedName>
        <fullName evidence="2">Alpha/beta hydrolase</fullName>
    </submittedName>
</protein>
<dbReference type="PANTHER" id="PTHR43433:SF5">
    <property type="entry name" value="AB HYDROLASE-1 DOMAIN-CONTAINING PROTEIN"/>
    <property type="match status" value="1"/>
</dbReference>
<dbReference type="InterPro" id="IPR050471">
    <property type="entry name" value="AB_hydrolase"/>
</dbReference>
<dbReference type="InterPro" id="IPR029058">
    <property type="entry name" value="AB_hydrolase_fold"/>
</dbReference>
<dbReference type="SUPFAM" id="SSF53474">
    <property type="entry name" value="alpha/beta-Hydrolases"/>
    <property type="match status" value="1"/>
</dbReference>
<gene>
    <name evidence="2" type="ORF">F1D05_11400</name>
</gene>
<accession>A0A7G6WWM5</accession>
<keyword evidence="3" id="KW-1185">Reference proteome</keyword>
<dbReference type="InterPro" id="IPR000073">
    <property type="entry name" value="AB_hydrolase_1"/>
</dbReference>
<organism evidence="2 3">
    <name type="scientific">Kribbella qitaiheensis</name>
    <dbReference type="NCBI Taxonomy" id="1544730"/>
    <lineage>
        <taxon>Bacteria</taxon>
        <taxon>Bacillati</taxon>
        <taxon>Actinomycetota</taxon>
        <taxon>Actinomycetes</taxon>
        <taxon>Propionibacteriales</taxon>
        <taxon>Kribbellaceae</taxon>
        <taxon>Kribbella</taxon>
    </lineage>
</organism>
<dbReference type="Pfam" id="PF00561">
    <property type="entry name" value="Abhydrolase_1"/>
    <property type="match status" value="1"/>
</dbReference>
<dbReference type="AlphaFoldDB" id="A0A7G6WWM5"/>
<reference evidence="2 3" key="2">
    <citation type="journal article" date="2020" name="Microbiol. Resour. Announc.">
        <title>Antarctic desert soil bacteria exhibit high novel natural product potential, evaluated through long-read genome sequencing and comparative genomics.</title>
        <authorList>
            <person name="Benaud N."/>
            <person name="Edwards R.J."/>
            <person name="Amos T.G."/>
            <person name="D'Agostino P.M."/>
            <person name="Gutierrez-Chavez C."/>
            <person name="Montgomery K."/>
            <person name="Nicetic I."/>
            <person name="Ferrari B.C."/>
        </authorList>
    </citation>
    <scope>NUCLEOTIDE SEQUENCE [LARGE SCALE GENOMIC DNA]</scope>
    <source>
        <strain evidence="2 3">SPB151</strain>
    </source>
</reference>
<name>A0A7G6WWM5_9ACTN</name>
<dbReference type="GO" id="GO:0004806">
    <property type="term" value="F:triacylglycerol lipase activity"/>
    <property type="evidence" value="ECO:0007669"/>
    <property type="project" value="TreeGrafter"/>
</dbReference>
<dbReference type="GO" id="GO:0046503">
    <property type="term" value="P:glycerolipid catabolic process"/>
    <property type="evidence" value="ECO:0007669"/>
    <property type="project" value="TreeGrafter"/>
</dbReference>